<name>A0A1I0AR19_9GAMM</name>
<dbReference type="PANTHER" id="PTHR34704">
    <property type="entry name" value="ATPASE"/>
    <property type="match status" value="1"/>
</dbReference>
<dbReference type="RefSeq" id="WP_093318312.1">
    <property type="nucleotide sequence ID" value="NZ_FOHV01000006.1"/>
</dbReference>
<dbReference type="EMBL" id="FOHV01000006">
    <property type="protein sequence ID" value="SES96394.1"/>
    <property type="molecule type" value="Genomic_DNA"/>
</dbReference>
<dbReference type="InterPro" id="IPR011579">
    <property type="entry name" value="ATPase_dom"/>
</dbReference>
<dbReference type="SUPFAM" id="SSF52540">
    <property type="entry name" value="P-loop containing nucleoside triphosphate hydrolases"/>
    <property type="match status" value="1"/>
</dbReference>
<keyword evidence="4" id="KW-1185">Reference proteome</keyword>
<accession>A0A1I0AR19</accession>
<dbReference type="AlphaFoldDB" id="A0A1I0AR19"/>
<dbReference type="OrthoDB" id="9801758at2"/>
<feature type="domain" description="ATPase" evidence="1">
    <location>
        <begin position="14"/>
        <end position="221"/>
    </location>
</feature>
<dbReference type="Proteomes" id="UP000242642">
    <property type="component" value="Unassembled WGS sequence"/>
</dbReference>
<evidence type="ECO:0000259" key="1">
    <source>
        <dbReference type="Pfam" id="PF01637"/>
    </source>
</evidence>
<organism evidence="3 4">
    <name type="scientific">Thorsellia anophelis DSM 18579</name>
    <dbReference type="NCBI Taxonomy" id="1123402"/>
    <lineage>
        <taxon>Bacteria</taxon>
        <taxon>Pseudomonadati</taxon>
        <taxon>Pseudomonadota</taxon>
        <taxon>Gammaproteobacteria</taxon>
        <taxon>Enterobacterales</taxon>
        <taxon>Thorselliaceae</taxon>
        <taxon>Thorsellia</taxon>
    </lineage>
</organism>
<protein>
    <recommendedName>
        <fullName evidence="5">ATPase</fullName>
    </recommendedName>
</protein>
<evidence type="ECO:0000313" key="3">
    <source>
        <dbReference type="EMBL" id="SES96394.1"/>
    </source>
</evidence>
<dbReference type="Pfam" id="PF03008">
    <property type="entry name" value="DUF234"/>
    <property type="match status" value="1"/>
</dbReference>
<dbReference type="Pfam" id="PF01637">
    <property type="entry name" value="ATPase_2"/>
    <property type="match status" value="1"/>
</dbReference>
<sequence length="463" mass="55023">MDKFYNRYGHLDLLTSITQNVATTKGRLTVIIGRRRVGKTKLIKEHIKQIQCVKTDNTNKKPIKHLYFFISKKSQNQLVTEFTELIIHVLKVKFFAPKSLRDIFEFLFEYAKSEPLLLAIDEFQDITFIDNRLYSDLQNLWDSNKSESKIHLICCGSRYSMMINLFQNNQEPLFNRHDYFINIKPLTPYYIKQIMHDNNIYTPDNYLMWWMLSGGIPKYLEWLCLLKTDPLEKLINHGSPLINEGMHRLIEEFGKQHRIYFSILHAISLGNTTRTRIEDFLKEGIGPHLQVLDLEFNIIDKVRPITSKDNSRDIRYQIKDPFLMFWFRFIYANWSAIEIGNFEYVQAMIKRDFHQFSGKALEDLFKAILVESKQYNRIGGYWDRKGENEIDLIAINDLNKTIEFIEVKRQLKHFNKTKLIQKANQALTVLNLPKYDVSFECYALDNMEHILNKHFLTLQKQQH</sequence>
<dbReference type="GO" id="GO:0005524">
    <property type="term" value="F:ATP binding"/>
    <property type="evidence" value="ECO:0007669"/>
    <property type="project" value="InterPro"/>
</dbReference>
<feature type="domain" description="DUF234" evidence="2">
    <location>
        <begin position="326"/>
        <end position="411"/>
    </location>
</feature>
<dbReference type="InterPro" id="IPR004256">
    <property type="entry name" value="DUF234"/>
</dbReference>
<gene>
    <name evidence="3" type="ORF">SAMN02583745_01013</name>
</gene>
<dbReference type="Gene3D" id="3.40.50.300">
    <property type="entry name" value="P-loop containing nucleotide triphosphate hydrolases"/>
    <property type="match status" value="1"/>
</dbReference>
<reference evidence="4" key="1">
    <citation type="submission" date="2016-10" db="EMBL/GenBank/DDBJ databases">
        <authorList>
            <person name="Varghese N."/>
            <person name="Submissions S."/>
        </authorList>
    </citation>
    <scope>NUCLEOTIDE SEQUENCE [LARGE SCALE GENOMIC DNA]</scope>
    <source>
        <strain evidence="4">DSM 18579</strain>
    </source>
</reference>
<evidence type="ECO:0000313" key="4">
    <source>
        <dbReference type="Proteomes" id="UP000242642"/>
    </source>
</evidence>
<evidence type="ECO:0000259" key="2">
    <source>
        <dbReference type="Pfam" id="PF03008"/>
    </source>
</evidence>
<evidence type="ECO:0008006" key="5">
    <source>
        <dbReference type="Google" id="ProtNLM"/>
    </source>
</evidence>
<proteinExistence type="predicted"/>
<dbReference type="InterPro" id="IPR027417">
    <property type="entry name" value="P-loop_NTPase"/>
</dbReference>
<dbReference type="PANTHER" id="PTHR34704:SF1">
    <property type="entry name" value="ATPASE"/>
    <property type="match status" value="1"/>
</dbReference>